<evidence type="ECO:0000256" key="8">
    <source>
        <dbReference type="ARBA" id="ARBA00022842"/>
    </source>
</evidence>
<evidence type="ECO:0000256" key="4">
    <source>
        <dbReference type="ARBA" id="ARBA00022630"/>
    </source>
</evidence>
<dbReference type="Proteomes" id="UP001267710">
    <property type="component" value="Unassembled WGS sequence"/>
</dbReference>
<dbReference type="EMBL" id="JAVIZX010000001">
    <property type="protein sequence ID" value="MDR6212433.1"/>
    <property type="molecule type" value="Genomic_DNA"/>
</dbReference>
<dbReference type="Gene3D" id="3.10.520.10">
    <property type="entry name" value="ApbE-like domains"/>
    <property type="match status" value="1"/>
</dbReference>
<dbReference type="PANTHER" id="PTHR30040">
    <property type="entry name" value="THIAMINE BIOSYNTHESIS LIPOPROTEIN APBE"/>
    <property type="match status" value="1"/>
</dbReference>
<dbReference type="PANTHER" id="PTHR30040:SF2">
    <property type="entry name" value="FAD:PROTEIN FMN TRANSFERASE"/>
    <property type="match status" value="1"/>
</dbReference>
<dbReference type="EC" id="2.7.1.180" evidence="2 11"/>
<evidence type="ECO:0000256" key="1">
    <source>
        <dbReference type="ARBA" id="ARBA00001946"/>
    </source>
</evidence>
<keyword evidence="7 11" id="KW-0274">FAD</keyword>
<protein>
    <recommendedName>
        <fullName evidence="3 11">FAD:protein FMN transferase</fullName>
        <ecNumber evidence="2 11">2.7.1.180</ecNumber>
    </recommendedName>
    <alternativeName>
        <fullName evidence="9 11">Flavin transferase</fullName>
    </alternativeName>
</protein>
<dbReference type="GO" id="GO:0016740">
    <property type="term" value="F:transferase activity"/>
    <property type="evidence" value="ECO:0007669"/>
    <property type="project" value="UniProtKB-KW"/>
</dbReference>
<evidence type="ECO:0000256" key="7">
    <source>
        <dbReference type="ARBA" id="ARBA00022827"/>
    </source>
</evidence>
<keyword evidence="4 11" id="KW-0285">Flavoprotein</keyword>
<keyword evidence="12" id="KW-0449">Lipoprotein</keyword>
<dbReference type="InterPro" id="IPR003374">
    <property type="entry name" value="ApbE-like_sf"/>
</dbReference>
<keyword evidence="5 11" id="KW-0808">Transferase</keyword>
<keyword evidence="6 11" id="KW-0479">Metal-binding</keyword>
<evidence type="ECO:0000256" key="5">
    <source>
        <dbReference type="ARBA" id="ARBA00022679"/>
    </source>
</evidence>
<accession>A0ABU1I5D1</accession>
<organism evidence="12 13">
    <name type="scientific">Paracidovorax wautersii</name>
    <dbReference type="NCBI Taxonomy" id="1177982"/>
    <lineage>
        <taxon>Bacteria</taxon>
        <taxon>Pseudomonadati</taxon>
        <taxon>Pseudomonadota</taxon>
        <taxon>Betaproteobacteria</taxon>
        <taxon>Burkholderiales</taxon>
        <taxon>Comamonadaceae</taxon>
        <taxon>Paracidovorax</taxon>
    </lineage>
</organism>
<dbReference type="RefSeq" id="WP_309825368.1">
    <property type="nucleotide sequence ID" value="NZ_JAVIZX010000001.1"/>
</dbReference>
<dbReference type="SUPFAM" id="SSF143631">
    <property type="entry name" value="ApbE-like"/>
    <property type="match status" value="1"/>
</dbReference>
<evidence type="ECO:0000256" key="11">
    <source>
        <dbReference type="PIRNR" id="PIRNR006268"/>
    </source>
</evidence>
<evidence type="ECO:0000313" key="12">
    <source>
        <dbReference type="EMBL" id="MDR6212433.1"/>
    </source>
</evidence>
<evidence type="ECO:0000256" key="2">
    <source>
        <dbReference type="ARBA" id="ARBA00011955"/>
    </source>
</evidence>
<reference evidence="12 13" key="1">
    <citation type="submission" date="2023-08" db="EMBL/GenBank/DDBJ databases">
        <title>Functional and genomic diversity of the sorghum phyllosphere microbiome.</title>
        <authorList>
            <person name="Shade A."/>
        </authorList>
    </citation>
    <scope>NUCLEOTIDE SEQUENCE [LARGE SCALE GENOMIC DNA]</scope>
    <source>
        <strain evidence="12 13">SORGH_AS_0335</strain>
    </source>
</reference>
<evidence type="ECO:0000256" key="6">
    <source>
        <dbReference type="ARBA" id="ARBA00022723"/>
    </source>
</evidence>
<dbReference type="InterPro" id="IPR024932">
    <property type="entry name" value="ApbE"/>
</dbReference>
<comment type="caution">
    <text evidence="12">The sequence shown here is derived from an EMBL/GenBank/DDBJ whole genome shotgun (WGS) entry which is preliminary data.</text>
</comment>
<keyword evidence="13" id="KW-1185">Reference proteome</keyword>
<keyword evidence="8 11" id="KW-0460">Magnesium</keyword>
<evidence type="ECO:0000313" key="13">
    <source>
        <dbReference type="Proteomes" id="UP001267710"/>
    </source>
</evidence>
<dbReference type="PIRSF" id="PIRSF006268">
    <property type="entry name" value="ApbE"/>
    <property type="match status" value="1"/>
</dbReference>
<proteinExistence type="inferred from homology"/>
<comment type="cofactor">
    <cofactor evidence="1">
        <name>Mg(2+)</name>
        <dbReference type="ChEBI" id="CHEBI:18420"/>
    </cofactor>
</comment>
<gene>
    <name evidence="12" type="ORF">QE399_000122</name>
</gene>
<evidence type="ECO:0000256" key="10">
    <source>
        <dbReference type="ARBA" id="ARBA00048540"/>
    </source>
</evidence>
<dbReference type="Pfam" id="PF02424">
    <property type="entry name" value="ApbE"/>
    <property type="match status" value="1"/>
</dbReference>
<evidence type="ECO:0000256" key="3">
    <source>
        <dbReference type="ARBA" id="ARBA00016337"/>
    </source>
</evidence>
<evidence type="ECO:0000256" key="9">
    <source>
        <dbReference type="ARBA" id="ARBA00031306"/>
    </source>
</evidence>
<sequence>MAPLHSHPPLPARRPVAGVTRRRVLMAAPLLAVAAHGRGAQASPALVRNSLALMGTRVDIVVEPSNGLSTLHAQQAIDAAQATMRGQAALMSRYDPASAVSRINALAGRRAVPVPPALMDVLRTAQALAVFTDGAFDITVGALSAWHFDGTAQRPPRPAVVRAQRARVRAGALQLDAQAGTAFLPEPGMAIDLGGVAKLPILAAGLETLRRHGVQHALVNGGGDVLVVGLSQGRPWRIGLRDPLQPERLLGTVSLAQGGVVASSGDYERYFWYEGRRLHHILDPHTGYPTTGLHGVALVAAGVGEVNGLGAAAMVKGAADAQAMLAQRPGIQALMVGAGGLWSTPGLQDVRGHGAHFTLQDGRLRAA</sequence>
<name>A0ABU1I5D1_9BURK</name>
<comment type="catalytic activity">
    <reaction evidence="10 11">
        <text>L-threonyl-[protein] + FAD = FMN-L-threonyl-[protein] + AMP + H(+)</text>
        <dbReference type="Rhea" id="RHEA:36847"/>
        <dbReference type="Rhea" id="RHEA-COMP:11060"/>
        <dbReference type="Rhea" id="RHEA-COMP:11061"/>
        <dbReference type="ChEBI" id="CHEBI:15378"/>
        <dbReference type="ChEBI" id="CHEBI:30013"/>
        <dbReference type="ChEBI" id="CHEBI:57692"/>
        <dbReference type="ChEBI" id="CHEBI:74257"/>
        <dbReference type="ChEBI" id="CHEBI:456215"/>
        <dbReference type="EC" id="2.7.1.180"/>
    </reaction>
</comment>
<comment type="similarity">
    <text evidence="11">Belongs to the ApbE family.</text>
</comment>